<dbReference type="AlphaFoldDB" id="A0A0G2IVT4"/>
<reference evidence="1 2" key="1">
    <citation type="submission" date="2015-01" db="EMBL/GenBank/DDBJ databases">
        <title>Lifestyle Evolution in Cyanobacterial Symbionts of Sponges.</title>
        <authorList>
            <person name="Burgsdorf I."/>
            <person name="Slaby B.M."/>
            <person name="Handley K.M."/>
            <person name="Haber M."/>
            <person name="Blom J."/>
            <person name="Marshall C.W."/>
            <person name="Gilbert J.A."/>
            <person name="Hentschel U."/>
            <person name="Steindler L."/>
        </authorList>
    </citation>
    <scope>NUCLEOTIDE SEQUENCE [LARGE SCALE GENOMIC DNA]</scope>
    <source>
        <strain evidence="1">SP3</strain>
    </source>
</reference>
<protein>
    <submittedName>
        <fullName evidence="1">Uncharacterized protein</fullName>
    </submittedName>
</protein>
<comment type="caution">
    <text evidence="1">The sequence shown here is derived from an EMBL/GenBank/DDBJ whole genome shotgun (WGS) entry which is preliminary data.</text>
</comment>
<evidence type="ECO:0000313" key="1">
    <source>
        <dbReference type="EMBL" id="KKZ11301.1"/>
    </source>
</evidence>
<organism evidence="1 2">
    <name type="scientific">Candidatus Synechococcus spongiarum SP3</name>
    <dbReference type="NCBI Taxonomy" id="1604020"/>
    <lineage>
        <taxon>Bacteria</taxon>
        <taxon>Bacillati</taxon>
        <taxon>Cyanobacteriota</taxon>
        <taxon>Cyanophyceae</taxon>
        <taxon>Synechococcales</taxon>
        <taxon>Synechococcaceae</taxon>
        <taxon>Synechococcus</taxon>
    </lineage>
</organism>
<proteinExistence type="predicted"/>
<name>A0A0G2IVT4_9SYNE</name>
<gene>
    <name evidence="1" type="ORF">TE42_08225</name>
</gene>
<accession>A0A0G2IVT4</accession>
<dbReference type="Proteomes" id="UP000035067">
    <property type="component" value="Unassembled WGS sequence"/>
</dbReference>
<dbReference type="EMBL" id="JXQG01000056">
    <property type="protein sequence ID" value="KKZ11301.1"/>
    <property type="molecule type" value="Genomic_DNA"/>
</dbReference>
<sequence>MNILSLRRIIFYEICNISRQKINDFRHWIDKFIMFSEYLELANVKNYSMFDTFTFFAIHIFF</sequence>
<evidence type="ECO:0000313" key="2">
    <source>
        <dbReference type="Proteomes" id="UP000035067"/>
    </source>
</evidence>